<evidence type="ECO:0000313" key="4">
    <source>
        <dbReference type="Proteomes" id="UP000321393"/>
    </source>
</evidence>
<feature type="domain" description="Pleckstrin-like plant" evidence="2">
    <location>
        <begin position="288"/>
        <end position="397"/>
    </location>
</feature>
<protein>
    <submittedName>
        <fullName evidence="3">VAN3-binding protein</fullName>
    </submittedName>
</protein>
<comment type="caution">
    <text evidence="3">The sequence shown here is derived from an EMBL/GenBank/DDBJ whole genome shotgun (WGS) entry which is preliminary data.</text>
</comment>
<dbReference type="OrthoDB" id="786244at2759"/>
<reference evidence="3 4" key="1">
    <citation type="submission" date="2019-08" db="EMBL/GenBank/DDBJ databases">
        <title>Draft genome sequences of two oriental melons (Cucumis melo L. var makuwa).</title>
        <authorList>
            <person name="Kwon S.-Y."/>
        </authorList>
    </citation>
    <scope>NUCLEOTIDE SEQUENCE [LARGE SCALE GENOMIC DNA]</scope>
    <source>
        <strain evidence="4">cv. SW 3</strain>
        <tissue evidence="3">Leaf</tissue>
    </source>
</reference>
<sequence length="404" mass="45019">MDSKWNNLTSPSAAHPETMDVLSKAWCNFAVQTLNPQVQPLGKSLLLIDTPITTAPSDPFPIIQKVEKSLKMEGEDHVKSIPPWKSNDMKSFIWMQQAMHPELNYSSYFRKKWFQWKMVPLKNLSIKKWLKEIRKSRKDENRLERAEIHAAISVAGVAAALAAIAADTSTSKHDNSITCAKDAAVASAAALVAAQCAQMAQAMGAKREQLSSVIGSAMSSTTASDILTLTAAATTSLKGAATLKARSEYKNKSSGGFASVLPIEDNHETEIGFNLDKSRLTLAKGVLLKVEAPNGKYKKRFISIVQHNDMNVILKIRKLNMLKTKQESVVLDMYIELYRDEDENENANDVNDDDEEIHTCYLVVLMTNKGTFKLDMANDYRKYKIWATAINQMLTLSSHSFTRI</sequence>
<accession>A0A5A7T0L0</accession>
<proteinExistence type="predicted"/>
<gene>
    <name evidence="3" type="ORF">E6C27_scaffold57G002140</name>
</gene>
<dbReference type="STRING" id="1194695.A0A5A7T0L0"/>
<dbReference type="Pfam" id="PF05703">
    <property type="entry name" value="Auxin_canalis"/>
    <property type="match status" value="1"/>
</dbReference>
<dbReference type="InterPro" id="IPR013666">
    <property type="entry name" value="PH_pln"/>
</dbReference>
<evidence type="ECO:0000259" key="1">
    <source>
        <dbReference type="Pfam" id="PF05703"/>
    </source>
</evidence>
<dbReference type="AlphaFoldDB" id="A0A5A7T0L0"/>
<evidence type="ECO:0000259" key="2">
    <source>
        <dbReference type="Pfam" id="PF08458"/>
    </source>
</evidence>
<dbReference type="InterPro" id="IPR008546">
    <property type="entry name" value="VAN3-bd-like_auxin_canal"/>
</dbReference>
<organism evidence="3 4">
    <name type="scientific">Cucumis melo var. makuwa</name>
    <name type="common">Oriental melon</name>
    <dbReference type="NCBI Taxonomy" id="1194695"/>
    <lineage>
        <taxon>Eukaryota</taxon>
        <taxon>Viridiplantae</taxon>
        <taxon>Streptophyta</taxon>
        <taxon>Embryophyta</taxon>
        <taxon>Tracheophyta</taxon>
        <taxon>Spermatophyta</taxon>
        <taxon>Magnoliopsida</taxon>
        <taxon>eudicotyledons</taxon>
        <taxon>Gunneridae</taxon>
        <taxon>Pentapetalae</taxon>
        <taxon>rosids</taxon>
        <taxon>fabids</taxon>
        <taxon>Cucurbitales</taxon>
        <taxon>Cucurbitaceae</taxon>
        <taxon>Benincaseae</taxon>
        <taxon>Cucumis</taxon>
    </lineage>
</organism>
<evidence type="ECO:0000313" key="3">
    <source>
        <dbReference type="EMBL" id="KAA0035131.1"/>
    </source>
</evidence>
<dbReference type="InterPro" id="IPR040269">
    <property type="entry name" value="VAB"/>
</dbReference>
<dbReference type="Pfam" id="PF08458">
    <property type="entry name" value="PH_2"/>
    <property type="match status" value="1"/>
</dbReference>
<feature type="domain" description="VAN3-binding protein-like auxin canalisation" evidence="1">
    <location>
        <begin position="17"/>
        <end position="265"/>
    </location>
</feature>
<dbReference type="PANTHER" id="PTHR31351:SF25">
    <property type="entry name" value="AUXIN CANALIZATION PROTEIN (DUF828)"/>
    <property type="match status" value="1"/>
</dbReference>
<dbReference type="EMBL" id="SSTE01020204">
    <property type="protein sequence ID" value="KAA0035131.1"/>
    <property type="molecule type" value="Genomic_DNA"/>
</dbReference>
<dbReference type="PANTHER" id="PTHR31351">
    <property type="entry name" value="EXPRESSED PROTEIN"/>
    <property type="match status" value="1"/>
</dbReference>
<name>A0A5A7T0L0_CUCMM</name>
<dbReference type="Proteomes" id="UP000321393">
    <property type="component" value="Unassembled WGS sequence"/>
</dbReference>